<reference evidence="1" key="1">
    <citation type="submission" date="2018-10" db="EMBL/GenBank/DDBJ databases">
        <title>Hidden diversity of soil giant viruses.</title>
        <authorList>
            <person name="Schulz F."/>
            <person name="Alteio L."/>
            <person name="Goudeau D."/>
            <person name="Ryan E.M."/>
            <person name="Malmstrom R.R."/>
            <person name="Blanchard J."/>
            <person name="Woyke T."/>
        </authorList>
    </citation>
    <scope>NUCLEOTIDE SEQUENCE</scope>
    <source>
        <strain evidence="1">SAV1</strain>
    </source>
</reference>
<protein>
    <submittedName>
        <fullName evidence="1">Uncharacterized protein</fullName>
    </submittedName>
</protein>
<sequence length="160" mass="18482">MDKDKILELLTPIVRTTIVRVYMHPVTFQLYFQDENVGRLWLNEIDFDGDDFNEEEINFLGKIKWNTVIDENIKTATGYSKQNGNDDSRGGGCGNLGIPVEDFSYTITNETGITIKNITEIVYRLKGSKYDWWYELFDCINIDKVTNDSMLFEVTFGYGS</sequence>
<organism evidence="1">
    <name type="scientific">Satyrvirus sp</name>
    <dbReference type="NCBI Taxonomy" id="2487771"/>
    <lineage>
        <taxon>Viruses</taxon>
        <taxon>Varidnaviria</taxon>
        <taxon>Bamfordvirae</taxon>
        <taxon>Nucleocytoviricota</taxon>
        <taxon>Megaviricetes</taxon>
        <taxon>Imitervirales</taxon>
        <taxon>Mimiviridae</taxon>
        <taxon>Megamimivirinae</taxon>
    </lineage>
</organism>
<evidence type="ECO:0000313" key="1">
    <source>
        <dbReference type="EMBL" id="AYV85124.1"/>
    </source>
</evidence>
<gene>
    <name evidence="1" type="ORF">Satyrvirus4_21</name>
</gene>
<name>A0A3G5AEW3_9VIRU</name>
<accession>A0A3G5AEW3</accession>
<dbReference type="EMBL" id="MK072440">
    <property type="protein sequence ID" value="AYV85124.1"/>
    <property type="molecule type" value="Genomic_DNA"/>
</dbReference>
<proteinExistence type="predicted"/>